<protein>
    <submittedName>
        <fullName evidence="3">Uncharacterized protein</fullName>
    </submittedName>
</protein>
<gene>
    <name evidence="3" type="ORF">RND81_10G112000</name>
</gene>
<sequence length="827" mass="89658">MESETLENCQISAMPETSTSSSWPILRGCFDDVVTCESSISAVDDSCSDHTSPKSPLVLRRPSLDSGPCEITLLFTQQHEIKQVYIRSTAKVYEIYCATNEKSENEYLCTVRCGIVARDEELHQEADGLGCSTTSSRSIDEVHSRTDSGSSTDGDGWVDIKLNKSSRVDTGDTSLSKKEESCLVQIIQDRFEATAEISDGDPVISITLRLLSIQSGDYIYVDEVYVFADPVVSADNHCSVSSPEASSGGAMLSMFLPTLLQLSKSRMSKVQEHRGFDAGERSVNQDTAHVSTGTAVTSTNIVQTADLPNMASNGAFVHQPNHLLQLPNSDNRTHLTSRENDSACNKMEQTLQELVSRVTKIEELCLRFEKNMLKPIINMETRLERVEQHLESFIKNPQFPRTGCTIYSAPEFSCNESESDSICIGGNDSSVTLTSESSKKDDCCPSELCIPTLKSASTLESESISASQLLPGLIISAPEFSNTDEEEAIDSLEAIVGSPKVIKKPMSIDDALASALAGFVSSALTNPLERNVTVQEAEMVCGSERSGTTSPSTLSMALEKQLECTEMVEQENFSAIEGVGNTFASASVHSDEHQLSSVPIDGGNTSSKDVMVTEDPYLAVSGGEETTEAVDENYRVLYEGGSKTPHDSSAYSLGETEKKGSIAGIGCTESYHDASQTIVSDFCDSLSVIESAPSKNVDSFPDGNPNACPAVLQDIIQLPSPAIVDFSVPMLDVKFSSSESGRSSLESLLVDKPDIESDVPCLREDDTSSFNEHYDLVVVEDEQSVDPETDNSKLLYDDVFNSDYMASEIELQDSSYCSNQDMCSSLI</sequence>
<organism evidence="3 4">
    <name type="scientific">Saponaria officinalis</name>
    <name type="common">Common soapwort</name>
    <name type="synonym">Lychnis saponaria</name>
    <dbReference type="NCBI Taxonomy" id="3572"/>
    <lineage>
        <taxon>Eukaryota</taxon>
        <taxon>Viridiplantae</taxon>
        <taxon>Streptophyta</taxon>
        <taxon>Embryophyta</taxon>
        <taxon>Tracheophyta</taxon>
        <taxon>Spermatophyta</taxon>
        <taxon>Magnoliopsida</taxon>
        <taxon>eudicotyledons</taxon>
        <taxon>Gunneridae</taxon>
        <taxon>Pentapetalae</taxon>
        <taxon>Caryophyllales</taxon>
        <taxon>Caryophyllaceae</taxon>
        <taxon>Caryophylleae</taxon>
        <taxon>Saponaria</taxon>
    </lineage>
</organism>
<evidence type="ECO:0000256" key="1">
    <source>
        <dbReference type="SAM" id="Coils"/>
    </source>
</evidence>
<feature type="region of interest" description="Disordered" evidence="2">
    <location>
        <begin position="131"/>
        <end position="152"/>
    </location>
</feature>
<name>A0AAW1I331_SAPOF</name>
<dbReference type="PANTHER" id="PTHR37261">
    <property type="entry name" value="40S RIBOSOMAL PROTEIN S27"/>
    <property type="match status" value="1"/>
</dbReference>
<dbReference type="EMBL" id="JBDFQZ010000010">
    <property type="protein sequence ID" value="KAK9683005.1"/>
    <property type="molecule type" value="Genomic_DNA"/>
</dbReference>
<evidence type="ECO:0000313" key="3">
    <source>
        <dbReference type="EMBL" id="KAK9683005.1"/>
    </source>
</evidence>
<keyword evidence="4" id="KW-1185">Reference proteome</keyword>
<dbReference type="Proteomes" id="UP001443914">
    <property type="component" value="Unassembled WGS sequence"/>
</dbReference>
<dbReference type="AlphaFoldDB" id="A0AAW1I331"/>
<evidence type="ECO:0000313" key="4">
    <source>
        <dbReference type="Proteomes" id="UP001443914"/>
    </source>
</evidence>
<feature type="coiled-coil region" evidence="1">
    <location>
        <begin position="344"/>
        <end position="396"/>
    </location>
</feature>
<reference evidence="3" key="1">
    <citation type="submission" date="2024-03" db="EMBL/GenBank/DDBJ databases">
        <title>WGS assembly of Saponaria officinalis var. Norfolk2.</title>
        <authorList>
            <person name="Jenkins J."/>
            <person name="Shu S."/>
            <person name="Grimwood J."/>
            <person name="Barry K."/>
            <person name="Goodstein D."/>
            <person name="Schmutz J."/>
            <person name="Leebens-Mack J."/>
            <person name="Osbourn A."/>
        </authorList>
    </citation>
    <scope>NUCLEOTIDE SEQUENCE [LARGE SCALE GENOMIC DNA]</scope>
    <source>
        <strain evidence="3">JIC</strain>
    </source>
</reference>
<accession>A0AAW1I331</accession>
<dbReference type="PANTHER" id="PTHR37261:SF1">
    <property type="entry name" value="40S RIBOSOMAL PROTEIN S27"/>
    <property type="match status" value="1"/>
</dbReference>
<keyword evidence="1" id="KW-0175">Coiled coil</keyword>
<evidence type="ECO:0000256" key="2">
    <source>
        <dbReference type="SAM" id="MobiDB-lite"/>
    </source>
</evidence>
<comment type="caution">
    <text evidence="3">The sequence shown here is derived from an EMBL/GenBank/DDBJ whole genome shotgun (WGS) entry which is preliminary data.</text>
</comment>
<proteinExistence type="predicted"/>